<accession>A0A6N8JT61</accession>
<protein>
    <submittedName>
        <fullName evidence="3">Helix-turn-helix domain-containing protein</fullName>
    </submittedName>
</protein>
<dbReference type="RefSeq" id="WP_160347510.1">
    <property type="nucleotide sequence ID" value="NZ_WSRR01000051.1"/>
</dbReference>
<dbReference type="Pfam" id="PF12728">
    <property type="entry name" value="HTH_17"/>
    <property type="match status" value="1"/>
</dbReference>
<feature type="region of interest" description="Disordered" evidence="1">
    <location>
        <begin position="49"/>
        <end position="71"/>
    </location>
</feature>
<dbReference type="OrthoDB" id="3176312at2"/>
<dbReference type="NCBIfam" id="TIGR01764">
    <property type="entry name" value="excise"/>
    <property type="match status" value="1"/>
</dbReference>
<dbReference type="GO" id="GO:0003677">
    <property type="term" value="F:DNA binding"/>
    <property type="evidence" value="ECO:0007669"/>
    <property type="project" value="InterPro"/>
</dbReference>
<dbReference type="Proteomes" id="UP000463388">
    <property type="component" value="Unassembled WGS sequence"/>
</dbReference>
<dbReference type="EMBL" id="WSRR01000051">
    <property type="protein sequence ID" value="MVX62050.1"/>
    <property type="molecule type" value="Genomic_DNA"/>
</dbReference>
<organism evidence="3 4">
    <name type="scientific">Adlercreutzia mucosicola</name>
    <dbReference type="NCBI Taxonomy" id="580026"/>
    <lineage>
        <taxon>Bacteria</taxon>
        <taxon>Bacillati</taxon>
        <taxon>Actinomycetota</taxon>
        <taxon>Coriobacteriia</taxon>
        <taxon>Eggerthellales</taxon>
        <taxon>Eggerthellaceae</taxon>
        <taxon>Adlercreutzia</taxon>
    </lineage>
</organism>
<reference evidence="3 4" key="1">
    <citation type="submission" date="2019-12" db="EMBL/GenBank/DDBJ databases">
        <title>Microbes associate with the intestines of laboratory mice.</title>
        <authorList>
            <person name="Navarre W."/>
            <person name="Wong E."/>
        </authorList>
    </citation>
    <scope>NUCLEOTIDE SEQUENCE [LARGE SCALE GENOMIC DNA]</scope>
    <source>
        <strain evidence="3 4">NM66_B29</strain>
    </source>
</reference>
<sequence length="126" mass="14198">MLSVSQASEQLGVSPARVRALIKAQSLPARKCGRNWVLREEDVLARLTQRPRAGRPPIQPAEKHVDQEAPEKARELYRQCRDHFQHCPSSALIAAAESQEEASFYMAVADFFLQQRQADLIARGVF</sequence>
<dbReference type="InterPro" id="IPR041657">
    <property type="entry name" value="HTH_17"/>
</dbReference>
<proteinExistence type="predicted"/>
<evidence type="ECO:0000313" key="4">
    <source>
        <dbReference type="Proteomes" id="UP000463388"/>
    </source>
</evidence>
<gene>
    <name evidence="3" type="ORF">GKZ27_11415</name>
</gene>
<keyword evidence="4" id="KW-1185">Reference proteome</keyword>
<feature type="domain" description="Helix-turn-helix" evidence="2">
    <location>
        <begin position="1"/>
        <end position="50"/>
    </location>
</feature>
<dbReference type="InterPro" id="IPR010093">
    <property type="entry name" value="SinI_DNA-bd"/>
</dbReference>
<name>A0A6N8JT61_9ACTN</name>
<comment type="caution">
    <text evidence="3">The sequence shown here is derived from an EMBL/GenBank/DDBJ whole genome shotgun (WGS) entry which is preliminary data.</text>
</comment>
<feature type="compositionally biased region" description="Basic and acidic residues" evidence="1">
    <location>
        <begin position="61"/>
        <end position="71"/>
    </location>
</feature>
<evidence type="ECO:0000313" key="3">
    <source>
        <dbReference type="EMBL" id="MVX62050.1"/>
    </source>
</evidence>
<evidence type="ECO:0000259" key="2">
    <source>
        <dbReference type="Pfam" id="PF12728"/>
    </source>
</evidence>
<evidence type="ECO:0000256" key="1">
    <source>
        <dbReference type="SAM" id="MobiDB-lite"/>
    </source>
</evidence>
<dbReference type="AlphaFoldDB" id="A0A6N8JT61"/>